<comment type="caution">
    <text evidence="3">The sequence shown here is derived from an EMBL/GenBank/DDBJ whole genome shotgun (WGS) entry which is preliminary data.</text>
</comment>
<accession>A0AAE3YI61</accession>
<evidence type="ECO:0008006" key="5">
    <source>
        <dbReference type="Google" id="ProtNLM"/>
    </source>
</evidence>
<feature type="compositionally biased region" description="Acidic residues" evidence="1">
    <location>
        <begin position="73"/>
        <end position="83"/>
    </location>
</feature>
<feature type="region of interest" description="Disordered" evidence="1">
    <location>
        <begin position="62"/>
        <end position="83"/>
    </location>
</feature>
<keyword evidence="4" id="KW-1185">Reference proteome</keyword>
<dbReference type="EMBL" id="JAVDUI010000001">
    <property type="protein sequence ID" value="MDR6892378.1"/>
    <property type="molecule type" value="Genomic_DNA"/>
</dbReference>
<sequence>MPFIKFTLLRFGVALAVFALCAYLRVGLVMAAIVGLIVSWAVGYLFFPALREQAAGYLQRRYSPSAPHRMKSEEEDAAAEDRL</sequence>
<gene>
    <name evidence="3" type="ORF">J2S35_001318</name>
</gene>
<name>A0AAE3YI61_9MICC</name>
<dbReference type="Pfam" id="PF14012">
    <property type="entry name" value="DUF4229"/>
    <property type="match status" value="1"/>
</dbReference>
<evidence type="ECO:0000313" key="4">
    <source>
        <dbReference type="Proteomes" id="UP001247307"/>
    </source>
</evidence>
<dbReference type="AlphaFoldDB" id="A0AAE3YI61"/>
<dbReference type="RefSeq" id="WP_309851292.1">
    <property type="nucleotide sequence ID" value="NZ_BAAAIU010000003.1"/>
</dbReference>
<proteinExistence type="predicted"/>
<organism evidence="3 4">
    <name type="scientific">Falsarthrobacter nasiphocae</name>
    <dbReference type="NCBI Taxonomy" id="189863"/>
    <lineage>
        <taxon>Bacteria</taxon>
        <taxon>Bacillati</taxon>
        <taxon>Actinomycetota</taxon>
        <taxon>Actinomycetes</taxon>
        <taxon>Micrococcales</taxon>
        <taxon>Micrococcaceae</taxon>
        <taxon>Falsarthrobacter</taxon>
    </lineage>
</organism>
<feature type="transmembrane region" description="Helical" evidence="2">
    <location>
        <begin position="7"/>
        <end position="26"/>
    </location>
</feature>
<feature type="transmembrane region" description="Helical" evidence="2">
    <location>
        <begin position="32"/>
        <end position="50"/>
    </location>
</feature>
<keyword evidence="2" id="KW-0812">Transmembrane</keyword>
<reference evidence="3" key="1">
    <citation type="submission" date="2023-07" db="EMBL/GenBank/DDBJ databases">
        <title>Sequencing the genomes of 1000 actinobacteria strains.</title>
        <authorList>
            <person name="Klenk H.-P."/>
        </authorList>
    </citation>
    <scope>NUCLEOTIDE SEQUENCE</scope>
    <source>
        <strain evidence="3">DSM 13988</strain>
    </source>
</reference>
<keyword evidence="2" id="KW-1133">Transmembrane helix</keyword>
<keyword evidence="2" id="KW-0472">Membrane</keyword>
<evidence type="ECO:0000256" key="1">
    <source>
        <dbReference type="SAM" id="MobiDB-lite"/>
    </source>
</evidence>
<protein>
    <recommendedName>
        <fullName evidence="5">DUF4229 domain-containing protein</fullName>
    </recommendedName>
</protein>
<dbReference type="Proteomes" id="UP001247307">
    <property type="component" value="Unassembled WGS sequence"/>
</dbReference>
<evidence type="ECO:0000313" key="3">
    <source>
        <dbReference type="EMBL" id="MDR6892378.1"/>
    </source>
</evidence>
<dbReference type="InterPro" id="IPR025323">
    <property type="entry name" value="DUF4229"/>
</dbReference>
<evidence type="ECO:0000256" key="2">
    <source>
        <dbReference type="SAM" id="Phobius"/>
    </source>
</evidence>